<evidence type="ECO:0000256" key="3">
    <source>
        <dbReference type="ARBA" id="ARBA00022801"/>
    </source>
</evidence>
<evidence type="ECO:0000256" key="2">
    <source>
        <dbReference type="ARBA" id="ARBA00013081"/>
    </source>
</evidence>
<name>A0A564YDK8_HYMDI</name>
<dbReference type="CDD" id="cd17729">
    <property type="entry name" value="BRCT_CTDP1"/>
    <property type="match status" value="1"/>
</dbReference>
<dbReference type="PROSITE" id="PS50172">
    <property type="entry name" value="BRCT"/>
    <property type="match status" value="1"/>
</dbReference>
<evidence type="ECO:0000256" key="1">
    <source>
        <dbReference type="ARBA" id="ARBA00004123"/>
    </source>
</evidence>
<feature type="compositionally biased region" description="Basic and acidic residues" evidence="7">
    <location>
        <begin position="353"/>
        <end position="365"/>
    </location>
</feature>
<dbReference type="CDD" id="cd07521">
    <property type="entry name" value="HAD_FCP1-like"/>
    <property type="match status" value="1"/>
</dbReference>
<dbReference type="InterPro" id="IPR036412">
    <property type="entry name" value="HAD-like_sf"/>
</dbReference>
<evidence type="ECO:0000313" key="11">
    <source>
        <dbReference type="Proteomes" id="UP000321570"/>
    </source>
</evidence>
<dbReference type="InterPro" id="IPR001357">
    <property type="entry name" value="BRCT_dom"/>
</dbReference>
<keyword evidence="11" id="KW-1185">Reference proteome</keyword>
<evidence type="ECO:0000256" key="5">
    <source>
        <dbReference type="ARBA" id="ARBA00047761"/>
    </source>
</evidence>
<evidence type="ECO:0000256" key="4">
    <source>
        <dbReference type="ARBA" id="ARBA00023242"/>
    </source>
</evidence>
<feature type="region of interest" description="Disordered" evidence="7">
    <location>
        <begin position="1097"/>
        <end position="1121"/>
    </location>
</feature>
<evidence type="ECO:0000259" key="8">
    <source>
        <dbReference type="PROSITE" id="PS50172"/>
    </source>
</evidence>
<organism evidence="10 11">
    <name type="scientific">Hymenolepis diminuta</name>
    <name type="common">Rat tapeworm</name>
    <dbReference type="NCBI Taxonomy" id="6216"/>
    <lineage>
        <taxon>Eukaryota</taxon>
        <taxon>Metazoa</taxon>
        <taxon>Spiralia</taxon>
        <taxon>Lophotrochozoa</taxon>
        <taxon>Platyhelminthes</taxon>
        <taxon>Cestoda</taxon>
        <taxon>Eucestoda</taxon>
        <taxon>Cyclophyllidea</taxon>
        <taxon>Hymenolepididae</taxon>
        <taxon>Hymenolepis</taxon>
    </lineage>
</organism>
<dbReference type="InterPro" id="IPR036420">
    <property type="entry name" value="BRCT_dom_sf"/>
</dbReference>
<sequence>MTSLEEIIRVPEQYRTVKVVKVKVKKRQAVTPTSIVCTLEAPGQPNIPIKCPGYGKVSMLCQEGSTLNASDPLFKYEGCQHNVVMLDLCAECGANLRKDGGISGERITAASASIPMVHMIPDLHVSESVAAEIALKDEENLLAQRKLALLIDLDQTVLHTTTTPNAFRYKNVHRFNLAGSDMIYHTRFRPHLTKFLRRMVKLFQMHICTFGNRAYAHQLASILDPKRKYFCQRILSRDECFNPVTKSANLKALFPRGVHLVCIIDDRGDVWDWSSNLIQVQPYRFFPEVGDINGPPGRPLSMMSMPDFRAFTSPSPTTTESTSSSDEEGPSKSKMPKSHNSIKNSKSASNEKPVVRASEDGDNIQKNESTSKPGEKSELDQMADESKNGESDVGQPKKTAGNTVKLESKREETMESTVEELKIGESEVSKTEDEIEHPESKPSNENELKIKPSQDKKSTEEKIKDEKEKKDEELEYPQRISSPPPPLSPSQPQSIFEMSEEVLDSYDADYLLRLEEILTEIHRRYYRAYDEHMAEVARIKAQNKPVEYGSRLSGIPHVANVISSIRAEVLGPNTHITMSGLTPRNYPPSDSLAGRIALGLGARLHNRLRLPKDPTQAKASSSEHRNFTTHLVACRQNTEKVIAARTFQAQCRAAAQSPEIPFHIVSPRWLWASYFRWEHLPESQFPLDHDFNVQAFDPDANPIISRHYHHRHHNDRDRHNQCHQRRRHQRNLPLMEDEETRIQKELEAEEAKRSKPVITPDLLLSTLQSIEEEEKEERRRYHRHHRRHHNQDVNESPSSSSRKRTRSESATAAMADLPIPKRRCLRKSDSHLNVPAGDGDNLKSEGEEEHKKEKEAPPKSPSLSPTSSSESEGEGKTQLPESQAPSSSSIGSPIDVSSSDDSDDNNMSIISDSDEDALASTIDENEDSDDISEDDGDAEEGDNSIEDLEKEIEQYLPPPRPLEIAENPLLHMSPMAAIEMMEEVEDAVMEEEIERAASIPPEMLHEDESSSSSSSISHSQDDDDEDEDEQLDSLGGIYDDDDYVQSDKSRKELEEEANRLEIHIQLLIRRGTEINRKELSSLRQRLRNIRLMMSPPATFPEEKNRQGSHHQANQDLSSQVEADNREFNTCPEGYDYADAEEARQLLRPETVKVDNRRDESDNDDDSEDGGLSKKNPLLRMKAKKSILGAAGYLEASLFGSEISSSSDESDGDDGGDTEVAT</sequence>
<feature type="compositionally biased region" description="Acidic residues" evidence="7">
    <location>
        <begin position="912"/>
        <end position="950"/>
    </location>
</feature>
<dbReference type="Gene3D" id="3.40.50.10190">
    <property type="entry name" value="BRCT domain"/>
    <property type="match status" value="1"/>
</dbReference>
<dbReference type="GO" id="GO:0005634">
    <property type="term" value="C:nucleus"/>
    <property type="evidence" value="ECO:0007669"/>
    <property type="project" value="UniProtKB-SubCell"/>
</dbReference>
<feature type="region of interest" description="Disordered" evidence="7">
    <location>
        <begin position="296"/>
        <end position="492"/>
    </location>
</feature>
<feature type="compositionally biased region" description="Basic and acidic residues" evidence="7">
    <location>
        <begin position="1140"/>
        <end position="1159"/>
    </location>
</feature>
<feature type="region of interest" description="Disordered" evidence="7">
    <location>
        <begin position="771"/>
        <end position="964"/>
    </location>
</feature>
<dbReference type="InterPro" id="IPR023214">
    <property type="entry name" value="HAD_sf"/>
</dbReference>
<feature type="compositionally biased region" description="Acidic residues" evidence="7">
    <location>
        <begin position="1207"/>
        <end position="1221"/>
    </location>
</feature>
<dbReference type="PANTHER" id="PTHR23081">
    <property type="entry name" value="RNA POLYMERASE II CTD PHOSPHATASE"/>
    <property type="match status" value="1"/>
</dbReference>
<feature type="compositionally biased region" description="Basic and acidic residues" evidence="7">
    <location>
        <begin position="406"/>
        <end position="472"/>
    </location>
</feature>
<dbReference type="SMART" id="SM00577">
    <property type="entry name" value="CPDc"/>
    <property type="match status" value="1"/>
</dbReference>
<dbReference type="SUPFAM" id="SSF52113">
    <property type="entry name" value="BRCT domain"/>
    <property type="match status" value="1"/>
</dbReference>
<feature type="region of interest" description="Disordered" evidence="7">
    <location>
        <begin position="1200"/>
        <end position="1221"/>
    </location>
</feature>
<dbReference type="InterPro" id="IPR004274">
    <property type="entry name" value="FCP1_dom"/>
</dbReference>
<evidence type="ECO:0000256" key="7">
    <source>
        <dbReference type="SAM" id="MobiDB-lite"/>
    </source>
</evidence>
<feature type="compositionally biased region" description="Basic residues" evidence="7">
    <location>
        <begin position="721"/>
        <end position="730"/>
    </location>
</feature>
<evidence type="ECO:0000313" key="10">
    <source>
        <dbReference type="EMBL" id="VUZ44673.1"/>
    </source>
</evidence>
<feature type="compositionally biased region" description="Low complexity" evidence="7">
    <location>
        <begin position="312"/>
        <end position="324"/>
    </location>
</feature>
<evidence type="ECO:0000256" key="6">
    <source>
        <dbReference type="ARBA" id="ARBA00048336"/>
    </source>
</evidence>
<feature type="compositionally biased region" description="Low complexity" evidence="7">
    <location>
        <begin position="861"/>
        <end position="870"/>
    </location>
</feature>
<feature type="compositionally biased region" description="Basic and acidic residues" evidence="7">
    <location>
        <begin position="840"/>
        <end position="857"/>
    </location>
</feature>
<dbReference type="SUPFAM" id="SSF56784">
    <property type="entry name" value="HAD-like"/>
    <property type="match status" value="1"/>
</dbReference>
<protein>
    <recommendedName>
        <fullName evidence="2">protein-serine/threonine phosphatase</fullName>
        <ecNumber evidence="2">3.1.3.16</ecNumber>
    </recommendedName>
</protein>
<reference evidence="10 11" key="1">
    <citation type="submission" date="2019-07" db="EMBL/GenBank/DDBJ databases">
        <authorList>
            <person name="Jastrzebski P J."/>
            <person name="Paukszto L."/>
            <person name="Jastrzebski P J."/>
        </authorList>
    </citation>
    <scope>NUCLEOTIDE SEQUENCE [LARGE SCALE GENOMIC DNA]</scope>
    <source>
        <strain evidence="10 11">WMS-il1</strain>
    </source>
</reference>
<dbReference type="InterPro" id="IPR039189">
    <property type="entry name" value="Fcp1"/>
</dbReference>
<feature type="compositionally biased region" description="Low complexity" evidence="7">
    <location>
        <begin position="886"/>
        <end position="897"/>
    </location>
</feature>
<accession>A0A564YDK8</accession>
<comment type="subcellular location">
    <subcellularLocation>
        <location evidence="1">Nucleus</location>
    </subcellularLocation>
</comment>
<feature type="compositionally biased region" description="Polar residues" evidence="7">
    <location>
        <begin position="1109"/>
        <end position="1121"/>
    </location>
</feature>
<proteinExistence type="predicted"/>
<feature type="compositionally biased region" description="Acidic residues" evidence="7">
    <location>
        <begin position="1021"/>
        <end position="1031"/>
    </location>
</feature>
<evidence type="ECO:0000259" key="9">
    <source>
        <dbReference type="PROSITE" id="PS50969"/>
    </source>
</evidence>
<comment type="catalytic activity">
    <reaction evidence="5">
        <text>O-phospho-L-seryl-[protein] + H2O = L-seryl-[protein] + phosphate</text>
        <dbReference type="Rhea" id="RHEA:20629"/>
        <dbReference type="Rhea" id="RHEA-COMP:9863"/>
        <dbReference type="Rhea" id="RHEA-COMP:11604"/>
        <dbReference type="ChEBI" id="CHEBI:15377"/>
        <dbReference type="ChEBI" id="CHEBI:29999"/>
        <dbReference type="ChEBI" id="CHEBI:43474"/>
        <dbReference type="ChEBI" id="CHEBI:83421"/>
        <dbReference type="EC" id="3.1.3.16"/>
    </reaction>
</comment>
<dbReference type="GO" id="GO:0008420">
    <property type="term" value="F:RNA polymerase II CTD heptapeptide repeat phosphatase activity"/>
    <property type="evidence" value="ECO:0007669"/>
    <property type="project" value="InterPro"/>
</dbReference>
<feature type="compositionally biased region" description="Polar residues" evidence="7">
    <location>
        <begin position="338"/>
        <end position="350"/>
    </location>
</feature>
<keyword evidence="3" id="KW-0378">Hydrolase</keyword>
<feature type="region of interest" description="Disordered" evidence="7">
    <location>
        <begin position="710"/>
        <end position="736"/>
    </location>
</feature>
<gene>
    <name evidence="10" type="ORF">WMSIL1_LOCUS4788</name>
</gene>
<dbReference type="Proteomes" id="UP000321570">
    <property type="component" value="Unassembled WGS sequence"/>
</dbReference>
<feature type="region of interest" description="Disordered" evidence="7">
    <location>
        <begin position="988"/>
        <end position="1052"/>
    </location>
</feature>
<dbReference type="PROSITE" id="PS50969">
    <property type="entry name" value="FCP1"/>
    <property type="match status" value="1"/>
</dbReference>
<dbReference type="EMBL" id="CABIJS010000144">
    <property type="protein sequence ID" value="VUZ44673.1"/>
    <property type="molecule type" value="Genomic_DNA"/>
</dbReference>
<feature type="compositionally biased region" description="Basic and acidic residues" evidence="7">
    <location>
        <begin position="373"/>
        <end position="390"/>
    </location>
</feature>
<feature type="compositionally biased region" description="Basic residues" evidence="7">
    <location>
        <begin position="780"/>
        <end position="789"/>
    </location>
</feature>
<dbReference type="AlphaFoldDB" id="A0A564YDK8"/>
<dbReference type="NCBIfam" id="TIGR02250">
    <property type="entry name" value="FCP1_euk"/>
    <property type="match status" value="1"/>
</dbReference>
<feature type="domain" description="FCP1 homology" evidence="9">
    <location>
        <begin position="142"/>
        <end position="306"/>
    </location>
</feature>
<feature type="domain" description="BRCT" evidence="8">
    <location>
        <begin position="600"/>
        <end position="687"/>
    </location>
</feature>
<comment type="catalytic activity">
    <reaction evidence="6">
        <text>O-phospho-L-threonyl-[protein] + H2O = L-threonyl-[protein] + phosphate</text>
        <dbReference type="Rhea" id="RHEA:47004"/>
        <dbReference type="Rhea" id="RHEA-COMP:11060"/>
        <dbReference type="Rhea" id="RHEA-COMP:11605"/>
        <dbReference type="ChEBI" id="CHEBI:15377"/>
        <dbReference type="ChEBI" id="CHEBI:30013"/>
        <dbReference type="ChEBI" id="CHEBI:43474"/>
        <dbReference type="ChEBI" id="CHEBI:61977"/>
        <dbReference type="EC" id="3.1.3.16"/>
    </reaction>
</comment>
<dbReference type="Gene3D" id="3.40.50.1000">
    <property type="entry name" value="HAD superfamily/HAD-like"/>
    <property type="match status" value="1"/>
</dbReference>
<feature type="region of interest" description="Disordered" evidence="7">
    <location>
        <begin position="1140"/>
        <end position="1179"/>
    </location>
</feature>
<dbReference type="EC" id="3.1.3.16" evidence="2"/>
<dbReference type="InterPro" id="IPR011947">
    <property type="entry name" value="FCP1_euk"/>
</dbReference>
<dbReference type="Pfam" id="PF03031">
    <property type="entry name" value="NIF"/>
    <property type="match status" value="1"/>
</dbReference>
<keyword evidence="4" id="KW-0539">Nucleus</keyword>
<dbReference type="PANTHER" id="PTHR23081:SF36">
    <property type="entry name" value="RNA POLYMERASE II SUBUNIT A C-TERMINAL DOMAIN PHOSPHATASE"/>
    <property type="match status" value="1"/>
</dbReference>